<feature type="domain" description="SHOCT" evidence="3">
    <location>
        <begin position="46"/>
        <end position="71"/>
    </location>
</feature>
<protein>
    <recommendedName>
        <fullName evidence="3">SHOCT domain-containing protein</fullName>
    </recommendedName>
</protein>
<keyword evidence="2" id="KW-1133">Transmembrane helix</keyword>
<keyword evidence="2" id="KW-0812">Transmembrane</keyword>
<dbReference type="Proteomes" id="UP000322699">
    <property type="component" value="Unassembled WGS sequence"/>
</dbReference>
<feature type="transmembrane region" description="Helical" evidence="2">
    <location>
        <begin position="12"/>
        <end position="31"/>
    </location>
</feature>
<reference evidence="4 5" key="1">
    <citation type="submission" date="2019-08" db="EMBL/GenBank/DDBJ databases">
        <title>Deep-cultivation of Planctomycetes and their phenomic and genomic characterization uncovers novel biology.</title>
        <authorList>
            <person name="Wiegand S."/>
            <person name="Jogler M."/>
            <person name="Boedeker C."/>
            <person name="Pinto D."/>
            <person name="Vollmers J."/>
            <person name="Rivas-Marin E."/>
            <person name="Kohn T."/>
            <person name="Peeters S.H."/>
            <person name="Heuer A."/>
            <person name="Rast P."/>
            <person name="Oberbeckmann S."/>
            <person name="Bunk B."/>
            <person name="Jeske O."/>
            <person name="Meyerdierks A."/>
            <person name="Storesund J.E."/>
            <person name="Kallscheuer N."/>
            <person name="Luecker S."/>
            <person name="Lage O.M."/>
            <person name="Pohl T."/>
            <person name="Merkel B.J."/>
            <person name="Hornburger P."/>
            <person name="Mueller R.-W."/>
            <person name="Bruemmer F."/>
            <person name="Labrenz M."/>
            <person name="Spormann A.M."/>
            <person name="Op Den Camp H."/>
            <person name="Overmann J."/>
            <person name="Amann R."/>
            <person name="Jetten M.S.M."/>
            <person name="Mascher T."/>
            <person name="Medema M.H."/>
            <person name="Devos D.P."/>
            <person name="Kaster A.-K."/>
            <person name="Ovreas L."/>
            <person name="Rohde M."/>
            <person name="Galperin M.Y."/>
            <person name="Jogler C."/>
        </authorList>
    </citation>
    <scope>NUCLEOTIDE SEQUENCE [LARGE SCALE GENOMIC DNA]</scope>
    <source>
        <strain evidence="4 5">LF1</strain>
    </source>
</reference>
<accession>A0A5B1CEZ8</accession>
<dbReference type="Pfam" id="PF09851">
    <property type="entry name" value="SHOCT"/>
    <property type="match status" value="1"/>
</dbReference>
<evidence type="ECO:0000259" key="3">
    <source>
        <dbReference type="Pfam" id="PF09851"/>
    </source>
</evidence>
<gene>
    <name evidence="4" type="ORF">LF1_22740</name>
</gene>
<evidence type="ECO:0000256" key="2">
    <source>
        <dbReference type="SAM" id="Phobius"/>
    </source>
</evidence>
<dbReference type="OrthoDB" id="283572at2"/>
<name>A0A5B1CEZ8_9BACT</name>
<proteinExistence type="predicted"/>
<organism evidence="4 5">
    <name type="scientific">Rubripirellula obstinata</name>
    <dbReference type="NCBI Taxonomy" id="406547"/>
    <lineage>
        <taxon>Bacteria</taxon>
        <taxon>Pseudomonadati</taxon>
        <taxon>Planctomycetota</taxon>
        <taxon>Planctomycetia</taxon>
        <taxon>Pirellulales</taxon>
        <taxon>Pirellulaceae</taxon>
        <taxon>Rubripirellula</taxon>
    </lineage>
</organism>
<dbReference type="EMBL" id="VRLW01000001">
    <property type="protein sequence ID" value="KAA1259737.1"/>
    <property type="molecule type" value="Genomic_DNA"/>
</dbReference>
<dbReference type="AlphaFoldDB" id="A0A5B1CEZ8"/>
<evidence type="ECO:0000256" key="1">
    <source>
        <dbReference type="SAM" id="MobiDB-lite"/>
    </source>
</evidence>
<feature type="region of interest" description="Disordered" evidence="1">
    <location>
        <begin position="72"/>
        <end position="106"/>
    </location>
</feature>
<feature type="compositionally biased region" description="Low complexity" evidence="1">
    <location>
        <begin position="85"/>
        <end position="96"/>
    </location>
</feature>
<evidence type="ECO:0000313" key="4">
    <source>
        <dbReference type="EMBL" id="KAA1259737.1"/>
    </source>
</evidence>
<evidence type="ECO:0000313" key="5">
    <source>
        <dbReference type="Proteomes" id="UP000322699"/>
    </source>
</evidence>
<comment type="caution">
    <text evidence="4">The sequence shown here is derived from an EMBL/GenBank/DDBJ whole genome shotgun (WGS) entry which is preliminary data.</text>
</comment>
<keyword evidence="2" id="KW-0472">Membrane</keyword>
<sequence length="106" mass="11398">MSDLLASPVVQSGAAVVILCVLIAAGFYIVASCRDYVAEDQEVASDALANLREMHRNGDITDEEFRTIKARTQHLRTGESKNAPADDVATATTDADPQNESTDSDR</sequence>
<dbReference type="InterPro" id="IPR018649">
    <property type="entry name" value="SHOCT"/>
</dbReference>
<keyword evidence="5" id="KW-1185">Reference proteome</keyword>